<dbReference type="Proteomes" id="UP001209746">
    <property type="component" value="Unassembled WGS sequence"/>
</dbReference>
<keyword evidence="3" id="KW-1185">Reference proteome</keyword>
<comment type="caution">
    <text evidence="2">The sequence shown here is derived from an EMBL/GenBank/DDBJ whole genome shotgun (WGS) entry which is preliminary data.</text>
</comment>
<evidence type="ECO:0000313" key="2">
    <source>
        <dbReference type="EMBL" id="MCU4726508.1"/>
    </source>
</evidence>
<evidence type="ECO:0000313" key="3">
    <source>
        <dbReference type="Proteomes" id="UP001208186"/>
    </source>
</evidence>
<gene>
    <name evidence="2" type="ORF">OB914_05955</name>
    <name evidence="1" type="ORF">OB916_09935</name>
</gene>
<evidence type="ECO:0000313" key="1">
    <source>
        <dbReference type="EMBL" id="MCU4718379.1"/>
    </source>
</evidence>
<dbReference type="EMBL" id="JAOPKD010000003">
    <property type="protein sequence ID" value="MCU4726508.1"/>
    <property type="molecule type" value="Genomic_DNA"/>
</dbReference>
<proteinExistence type="predicted"/>
<dbReference type="Proteomes" id="UP001208186">
    <property type="component" value="Unassembled WGS sequence"/>
</dbReference>
<protein>
    <submittedName>
        <fullName evidence="2">Uncharacterized protein</fullName>
    </submittedName>
</protein>
<name>A0AAE3I9S6_9EURY</name>
<dbReference type="RefSeq" id="WP_315909133.1">
    <property type="nucleotide sequence ID" value="NZ_JAOPKC010000010.1"/>
</dbReference>
<reference evidence="2" key="1">
    <citation type="submission" date="2023-02" db="EMBL/GenBank/DDBJ databases">
        <title>Enrichment on poylsaccharides allowed isolation of novel metabolic and taxonomic groups of Haloarchaea.</title>
        <authorList>
            <person name="Sorokin D.Y."/>
            <person name="Elcheninov A.G."/>
            <person name="Khizhniak T.V."/>
            <person name="Kolganova T.V."/>
            <person name="Kublanov I.V."/>
        </authorList>
    </citation>
    <scope>NUCLEOTIDE SEQUENCE</scope>
    <source>
        <strain evidence="1 3">HArc-curdl5-1</strain>
        <strain evidence="2">HArc-curdl7</strain>
    </source>
</reference>
<accession>A0AAE3I9S6</accession>
<dbReference type="EMBL" id="JAOPKC010000010">
    <property type="protein sequence ID" value="MCU4718379.1"/>
    <property type="molecule type" value="Genomic_DNA"/>
</dbReference>
<organism evidence="2 4">
    <name type="scientific">Halapricum hydrolyticum</name>
    <dbReference type="NCBI Taxonomy" id="2979991"/>
    <lineage>
        <taxon>Archaea</taxon>
        <taxon>Methanobacteriati</taxon>
        <taxon>Methanobacteriota</taxon>
        <taxon>Stenosarchaea group</taxon>
        <taxon>Halobacteria</taxon>
        <taxon>Halobacteriales</taxon>
        <taxon>Haloarculaceae</taxon>
        <taxon>Halapricum</taxon>
    </lineage>
</organism>
<dbReference type="AlphaFoldDB" id="A0AAE3I9S6"/>
<sequence>MSQANYDCPQCGGRLESLDVDAFECRKCGREIREVVVEGMDAFERVAEDDENPLQEVAQAALEGVRE</sequence>
<evidence type="ECO:0000313" key="4">
    <source>
        <dbReference type="Proteomes" id="UP001209746"/>
    </source>
</evidence>
<dbReference type="Gene3D" id="2.20.28.30">
    <property type="entry name" value="RNA polymerase ii, chain L"/>
    <property type="match status" value="1"/>
</dbReference>